<evidence type="ECO:0000313" key="5">
    <source>
        <dbReference type="EMBL" id="KAK8914138.1"/>
    </source>
</evidence>
<dbReference type="GO" id="GO:0006357">
    <property type="term" value="P:regulation of transcription by RNA polymerase II"/>
    <property type="evidence" value="ECO:0007669"/>
    <property type="project" value="TreeGrafter"/>
</dbReference>
<name>A0AAP0ATA5_9ASPA</name>
<dbReference type="GO" id="GO:0003712">
    <property type="term" value="F:transcription coregulator activity"/>
    <property type="evidence" value="ECO:0007669"/>
    <property type="project" value="TreeGrafter"/>
</dbReference>
<dbReference type="GO" id="GO:0032454">
    <property type="term" value="F:histone H3K9 demethylase activity"/>
    <property type="evidence" value="ECO:0007669"/>
    <property type="project" value="InterPro"/>
</dbReference>
<sequence>MCPVCQGNCNCKSCLRMRGIKEPPKRKIRMEDKLRNYLYTLHLLLPWFKELRKEQLLEKEVEARVKGLSLTEIKVQVAPCEKDERVFCNYCSTSIADYHRSCPNCSYDLCLSCCKGLRECSLPGHKGQFGINADTPEILNALMQWRASADGSIRCPPEALDGCGNSLLQLKSIIPEDLFVELEEKVKTIVAHTSSEAVKSHENSGNCTCFFVPGKFNSGGCEVRKSASREGCDDNLLYCPSARYINKGEVEHFQKHWVKGEPVIVRDVLDLSSGLSWEPMVMWRALREKKVKKVKSENFEVKAIDCLDWCEVKINISTFFRGYSSGRFHLNGWPEMLKLKDWPPSSSFEERLPRHGAEFIAALPLQEYTNPRDGSLNLAVMLPKNVLRPDLGPKTYIAYGFAEELGSGDSVTKLHCDMSDAKMVENEGPYSGGEGGNKSLHHRSVSDTKRCGKVLPKSPEETLKKYFFVVYLVLAIACVNVLTQVTEVPHHEFQLSKIKKLKRLKQKAAIKKEQDVESLFSKCNDQQIFTGGVKSCYDNMDIDRKIHVMDNKPLFELDGIKARGHHPTFPVDVMDKNQIEAGALWDIFRREDVPKLEEYIKQNFREFRHIHDSSVEKVA</sequence>
<keyword evidence="4" id="KW-0539">Nucleus</keyword>
<dbReference type="GO" id="GO:0046872">
    <property type="term" value="F:metal ion binding"/>
    <property type="evidence" value="ECO:0007669"/>
    <property type="project" value="UniProtKB-KW"/>
</dbReference>
<evidence type="ECO:0000256" key="1">
    <source>
        <dbReference type="ARBA" id="ARBA00004123"/>
    </source>
</evidence>
<accession>A0AAP0ATA5</accession>
<dbReference type="GO" id="GO:0000785">
    <property type="term" value="C:chromatin"/>
    <property type="evidence" value="ECO:0007669"/>
    <property type="project" value="TreeGrafter"/>
</dbReference>
<dbReference type="EMBL" id="JBBWWQ010000021">
    <property type="protein sequence ID" value="KAK8914138.1"/>
    <property type="molecule type" value="Genomic_DNA"/>
</dbReference>
<gene>
    <name evidence="5" type="ORF">KSP39_PZI023964</name>
</gene>
<evidence type="ECO:0000313" key="6">
    <source>
        <dbReference type="Proteomes" id="UP001418222"/>
    </source>
</evidence>
<protein>
    <submittedName>
        <fullName evidence="5">Uncharacterized protein</fullName>
    </submittedName>
</protein>
<evidence type="ECO:0000256" key="4">
    <source>
        <dbReference type="ARBA" id="ARBA00023242"/>
    </source>
</evidence>
<reference evidence="5 6" key="1">
    <citation type="journal article" date="2022" name="Nat. Plants">
        <title>Genomes of leafy and leafless Platanthera orchids illuminate the evolution of mycoheterotrophy.</title>
        <authorList>
            <person name="Li M.H."/>
            <person name="Liu K.W."/>
            <person name="Li Z."/>
            <person name="Lu H.C."/>
            <person name="Ye Q.L."/>
            <person name="Zhang D."/>
            <person name="Wang J.Y."/>
            <person name="Li Y.F."/>
            <person name="Zhong Z.M."/>
            <person name="Liu X."/>
            <person name="Yu X."/>
            <person name="Liu D.K."/>
            <person name="Tu X.D."/>
            <person name="Liu B."/>
            <person name="Hao Y."/>
            <person name="Liao X.Y."/>
            <person name="Jiang Y.T."/>
            <person name="Sun W.H."/>
            <person name="Chen J."/>
            <person name="Chen Y.Q."/>
            <person name="Ai Y."/>
            <person name="Zhai J.W."/>
            <person name="Wu S.S."/>
            <person name="Zhou Z."/>
            <person name="Hsiao Y.Y."/>
            <person name="Wu W.L."/>
            <person name="Chen Y.Y."/>
            <person name="Lin Y.F."/>
            <person name="Hsu J.L."/>
            <person name="Li C.Y."/>
            <person name="Wang Z.W."/>
            <person name="Zhao X."/>
            <person name="Zhong W.Y."/>
            <person name="Ma X.K."/>
            <person name="Ma L."/>
            <person name="Huang J."/>
            <person name="Chen G.Z."/>
            <person name="Huang M.Z."/>
            <person name="Huang L."/>
            <person name="Peng D.H."/>
            <person name="Luo Y.B."/>
            <person name="Zou S.Q."/>
            <person name="Chen S.P."/>
            <person name="Lan S."/>
            <person name="Tsai W.C."/>
            <person name="Van de Peer Y."/>
            <person name="Liu Z.J."/>
        </authorList>
    </citation>
    <scope>NUCLEOTIDE SEQUENCE [LARGE SCALE GENOMIC DNA]</scope>
    <source>
        <strain evidence="5">Lor287</strain>
    </source>
</reference>
<organism evidence="5 6">
    <name type="scientific">Platanthera zijinensis</name>
    <dbReference type="NCBI Taxonomy" id="2320716"/>
    <lineage>
        <taxon>Eukaryota</taxon>
        <taxon>Viridiplantae</taxon>
        <taxon>Streptophyta</taxon>
        <taxon>Embryophyta</taxon>
        <taxon>Tracheophyta</taxon>
        <taxon>Spermatophyta</taxon>
        <taxon>Magnoliopsida</taxon>
        <taxon>Liliopsida</taxon>
        <taxon>Asparagales</taxon>
        <taxon>Orchidaceae</taxon>
        <taxon>Orchidoideae</taxon>
        <taxon>Orchideae</taxon>
        <taxon>Orchidinae</taxon>
        <taxon>Platanthera</taxon>
    </lineage>
</organism>
<evidence type="ECO:0000256" key="3">
    <source>
        <dbReference type="ARBA" id="ARBA00022723"/>
    </source>
</evidence>
<comment type="similarity">
    <text evidence="2">Belongs to the JARID1 histone demethylase family.</text>
</comment>
<dbReference type="Proteomes" id="UP001418222">
    <property type="component" value="Unassembled WGS sequence"/>
</dbReference>
<dbReference type="SUPFAM" id="SSF51197">
    <property type="entry name" value="Clavaminate synthase-like"/>
    <property type="match status" value="1"/>
</dbReference>
<comment type="caution">
    <text evidence="5">The sequence shown here is derived from an EMBL/GenBank/DDBJ whole genome shotgun (WGS) entry which is preliminary data.</text>
</comment>
<dbReference type="GO" id="GO:0000118">
    <property type="term" value="C:histone deacetylase complex"/>
    <property type="evidence" value="ECO:0007669"/>
    <property type="project" value="TreeGrafter"/>
</dbReference>
<dbReference type="GO" id="GO:0031490">
    <property type="term" value="F:chromatin DNA binding"/>
    <property type="evidence" value="ECO:0007669"/>
    <property type="project" value="TreeGrafter"/>
</dbReference>
<dbReference type="Gene3D" id="2.60.120.650">
    <property type="entry name" value="Cupin"/>
    <property type="match status" value="1"/>
</dbReference>
<dbReference type="AlphaFoldDB" id="A0AAP0ATA5"/>
<proteinExistence type="inferred from homology"/>
<keyword evidence="6" id="KW-1185">Reference proteome</keyword>
<dbReference type="PANTHER" id="PTHR12549">
    <property type="entry name" value="JMJC DOMAIN-CONTAINING HISTONE DEMETHYLATION PROTEIN"/>
    <property type="match status" value="1"/>
</dbReference>
<dbReference type="InterPro" id="IPR045109">
    <property type="entry name" value="LSDs-like"/>
</dbReference>
<dbReference type="PANTHER" id="PTHR12549:SF11">
    <property type="entry name" value="LYSINE-SPECIFIC DEMETHYLASE JMJ25"/>
    <property type="match status" value="1"/>
</dbReference>
<keyword evidence="3" id="KW-0479">Metal-binding</keyword>
<comment type="subcellular location">
    <subcellularLocation>
        <location evidence="1">Nucleus</location>
    </subcellularLocation>
</comment>
<evidence type="ECO:0000256" key="2">
    <source>
        <dbReference type="ARBA" id="ARBA00006801"/>
    </source>
</evidence>